<proteinExistence type="predicted"/>
<feature type="region of interest" description="Disordered" evidence="1">
    <location>
        <begin position="1"/>
        <end position="54"/>
    </location>
</feature>
<dbReference type="EMBL" id="PKPP01009378">
    <property type="protein sequence ID" value="PWA48402.1"/>
    <property type="molecule type" value="Genomic_DNA"/>
</dbReference>
<feature type="region of interest" description="Disordered" evidence="1">
    <location>
        <begin position="179"/>
        <end position="221"/>
    </location>
</feature>
<evidence type="ECO:0000313" key="3">
    <source>
        <dbReference type="Proteomes" id="UP000245207"/>
    </source>
</evidence>
<feature type="compositionally biased region" description="Polar residues" evidence="1">
    <location>
        <begin position="179"/>
        <end position="204"/>
    </location>
</feature>
<dbReference type="InterPro" id="IPR040256">
    <property type="entry name" value="At4g02000-like"/>
</dbReference>
<accession>A0A2U1LHF9</accession>
<dbReference type="PANTHER" id="PTHR31286:SF99">
    <property type="entry name" value="DUF4283 DOMAIN-CONTAINING PROTEIN"/>
    <property type="match status" value="1"/>
</dbReference>
<evidence type="ECO:0000313" key="2">
    <source>
        <dbReference type="EMBL" id="PWA48402.1"/>
    </source>
</evidence>
<dbReference type="AlphaFoldDB" id="A0A2U1LHF9"/>
<dbReference type="PANTHER" id="PTHR31286">
    <property type="entry name" value="GLYCINE-RICH CELL WALL STRUCTURAL PROTEIN 1.8-LIKE"/>
    <property type="match status" value="1"/>
</dbReference>
<organism evidence="2 3">
    <name type="scientific">Artemisia annua</name>
    <name type="common">Sweet wormwood</name>
    <dbReference type="NCBI Taxonomy" id="35608"/>
    <lineage>
        <taxon>Eukaryota</taxon>
        <taxon>Viridiplantae</taxon>
        <taxon>Streptophyta</taxon>
        <taxon>Embryophyta</taxon>
        <taxon>Tracheophyta</taxon>
        <taxon>Spermatophyta</taxon>
        <taxon>Magnoliopsida</taxon>
        <taxon>eudicotyledons</taxon>
        <taxon>Gunneridae</taxon>
        <taxon>Pentapetalae</taxon>
        <taxon>asterids</taxon>
        <taxon>campanulids</taxon>
        <taxon>Asterales</taxon>
        <taxon>Asteraceae</taxon>
        <taxon>Asteroideae</taxon>
        <taxon>Anthemideae</taxon>
        <taxon>Artemisiinae</taxon>
        <taxon>Artemisia</taxon>
    </lineage>
</organism>
<sequence length="378" mass="40809">MSEQEPKPPIPNESISPPPVVNPPCSRSDKNLKSKRTTRTMNPKSTSTMKHHEMLSKSTDVNVKKVITRSSSKCSDFGLGIEDMECGDEAGDASIGKEGGCDGSGGMNNEVAEDVGEVKSDTDKGMGKEKGVFGNDTSGNVSAMFPELNSTNVSQGSVDKLPEMPVPFDNNPVLNPSFTKNIGNEGNLGNNASSSKQGLTTSNRGVGDTSGAKDVEMNESNKSGKPMLFSNVVQGAKYFGGNKLKLVPCAIRDVTTDICEKGNGRASYARVLVEVDAAKGLVDSVEIWYRKLNRSMTLKVEYAWQPPICSHCCVLGHNFEKCTSRVSSDKEKAVKSDNKVPNTTKVDDVLKGDDGWQYVDNRKTNRNYVEQKSNDTAT</sequence>
<dbReference type="Proteomes" id="UP000245207">
    <property type="component" value="Unassembled WGS sequence"/>
</dbReference>
<dbReference type="OrthoDB" id="1751177at2759"/>
<evidence type="ECO:0000256" key="1">
    <source>
        <dbReference type="SAM" id="MobiDB-lite"/>
    </source>
</evidence>
<name>A0A2U1LHF9_ARTAN</name>
<comment type="caution">
    <text evidence="2">The sequence shown here is derived from an EMBL/GenBank/DDBJ whole genome shotgun (WGS) entry which is preliminary data.</text>
</comment>
<reference evidence="2 3" key="1">
    <citation type="journal article" date="2018" name="Mol. Plant">
        <title>The genome of Artemisia annua provides insight into the evolution of Asteraceae family and artemisinin biosynthesis.</title>
        <authorList>
            <person name="Shen Q."/>
            <person name="Zhang L."/>
            <person name="Liao Z."/>
            <person name="Wang S."/>
            <person name="Yan T."/>
            <person name="Shi P."/>
            <person name="Liu M."/>
            <person name="Fu X."/>
            <person name="Pan Q."/>
            <person name="Wang Y."/>
            <person name="Lv Z."/>
            <person name="Lu X."/>
            <person name="Zhang F."/>
            <person name="Jiang W."/>
            <person name="Ma Y."/>
            <person name="Chen M."/>
            <person name="Hao X."/>
            <person name="Li L."/>
            <person name="Tang Y."/>
            <person name="Lv G."/>
            <person name="Zhou Y."/>
            <person name="Sun X."/>
            <person name="Brodelius P.E."/>
            <person name="Rose J.K.C."/>
            <person name="Tang K."/>
        </authorList>
    </citation>
    <scope>NUCLEOTIDE SEQUENCE [LARGE SCALE GENOMIC DNA]</scope>
    <source>
        <strain evidence="3">cv. Huhao1</strain>
        <tissue evidence="2">Leaf</tissue>
    </source>
</reference>
<gene>
    <name evidence="2" type="ORF">CTI12_AA491340</name>
</gene>
<feature type="compositionally biased region" description="Polar residues" evidence="1">
    <location>
        <begin position="39"/>
        <end position="48"/>
    </location>
</feature>
<protein>
    <submittedName>
        <fullName evidence="2">Zinc knuckle CX2CX4HX4C</fullName>
    </submittedName>
</protein>
<keyword evidence="3" id="KW-1185">Reference proteome</keyword>
<feature type="compositionally biased region" description="Pro residues" evidence="1">
    <location>
        <begin position="7"/>
        <end position="22"/>
    </location>
</feature>